<dbReference type="AlphaFoldDB" id="A0A2T7P9V2"/>
<accession>A0A2T7P9V2</accession>
<dbReference type="Proteomes" id="UP000245119">
    <property type="component" value="Linkage Group LG5"/>
</dbReference>
<organism evidence="1 2">
    <name type="scientific">Pomacea canaliculata</name>
    <name type="common">Golden apple snail</name>
    <dbReference type="NCBI Taxonomy" id="400727"/>
    <lineage>
        <taxon>Eukaryota</taxon>
        <taxon>Metazoa</taxon>
        <taxon>Spiralia</taxon>
        <taxon>Lophotrochozoa</taxon>
        <taxon>Mollusca</taxon>
        <taxon>Gastropoda</taxon>
        <taxon>Caenogastropoda</taxon>
        <taxon>Architaenioglossa</taxon>
        <taxon>Ampullarioidea</taxon>
        <taxon>Ampullariidae</taxon>
        <taxon>Pomacea</taxon>
    </lineage>
</organism>
<gene>
    <name evidence="1" type="ORF">C0Q70_09460</name>
</gene>
<dbReference type="EMBL" id="PZQS01000005">
    <property type="protein sequence ID" value="PVD30198.1"/>
    <property type="molecule type" value="Genomic_DNA"/>
</dbReference>
<reference evidence="1 2" key="1">
    <citation type="submission" date="2018-04" db="EMBL/GenBank/DDBJ databases">
        <title>The genome of golden apple snail Pomacea canaliculata provides insight into stress tolerance and invasive adaptation.</title>
        <authorList>
            <person name="Liu C."/>
            <person name="Liu B."/>
            <person name="Ren Y."/>
            <person name="Zhang Y."/>
            <person name="Wang H."/>
            <person name="Li S."/>
            <person name="Jiang F."/>
            <person name="Yin L."/>
            <person name="Zhang G."/>
            <person name="Qian W."/>
            <person name="Fan W."/>
        </authorList>
    </citation>
    <scope>NUCLEOTIDE SEQUENCE [LARGE SCALE GENOMIC DNA]</scope>
    <source>
        <strain evidence="1">SZHN2017</strain>
        <tissue evidence="1">Muscle</tissue>
    </source>
</reference>
<evidence type="ECO:0000313" key="2">
    <source>
        <dbReference type="Proteomes" id="UP000245119"/>
    </source>
</evidence>
<keyword evidence="2" id="KW-1185">Reference proteome</keyword>
<protein>
    <submittedName>
        <fullName evidence="1">Uncharacterized protein</fullName>
    </submittedName>
</protein>
<name>A0A2T7P9V2_POMCA</name>
<proteinExistence type="predicted"/>
<comment type="caution">
    <text evidence="1">The sequence shown here is derived from an EMBL/GenBank/DDBJ whole genome shotgun (WGS) entry which is preliminary data.</text>
</comment>
<evidence type="ECO:0000313" key="1">
    <source>
        <dbReference type="EMBL" id="PVD30198.1"/>
    </source>
</evidence>
<sequence>MPGCEVTRRMTRGTAMLATSLACSVTVCVRRGRKNRRPFSSGNQEILSCEPDSSETGRTLLSSRHIAINAISAQAPIELDHGAGLHESLCLFSTRDNGHKCERVSVAYNHVYVWMESYKASCSLHTAQRIPGLAAMSLAEDDIPGTRHTIRCSVPAEFQPTRCSKELLEQIIRHF</sequence>